<evidence type="ECO:0000256" key="1">
    <source>
        <dbReference type="SAM" id="MobiDB-lite"/>
    </source>
</evidence>
<dbReference type="Proteomes" id="UP000251800">
    <property type="component" value="Unassembled WGS sequence"/>
</dbReference>
<keyword evidence="3" id="KW-1185">Reference proteome</keyword>
<feature type="compositionally biased region" description="Polar residues" evidence="1">
    <location>
        <begin position="1"/>
        <end position="11"/>
    </location>
</feature>
<comment type="caution">
    <text evidence="2">The sequence shown here is derived from an EMBL/GenBank/DDBJ whole genome shotgun (WGS) entry which is preliminary data.</text>
</comment>
<dbReference type="EMBL" id="QEQK01000016">
    <property type="protein sequence ID" value="PWN54934.1"/>
    <property type="molecule type" value="Genomic_DNA"/>
</dbReference>
<evidence type="ECO:0000313" key="3">
    <source>
        <dbReference type="Proteomes" id="UP000251800"/>
    </source>
</evidence>
<sequence>MSRGRASQQAVDLSARSAERGRDAEAVAAGPGRPVCNAHRLREAQGTRRRTGGGPRDRAPFLFAGFLWARKENRLARQGEI</sequence>
<proteinExistence type="predicted"/>
<protein>
    <submittedName>
        <fullName evidence="2">Uncharacterized protein</fullName>
    </submittedName>
</protein>
<name>A0A383XQN0_9GAMM</name>
<accession>A0A383XQN0</accession>
<dbReference type="AlphaFoldDB" id="A0A383XQN0"/>
<organism evidence="2 3">
    <name type="scientific">Abyssibacter profundi</name>
    <dbReference type="NCBI Taxonomy" id="2182787"/>
    <lineage>
        <taxon>Bacteria</taxon>
        <taxon>Pseudomonadati</taxon>
        <taxon>Pseudomonadota</taxon>
        <taxon>Gammaproteobacteria</taxon>
        <taxon>Chromatiales</taxon>
        <taxon>Oceanococcaceae</taxon>
        <taxon>Abyssibacter</taxon>
    </lineage>
</organism>
<gene>
    <name evidence="2" type="ORF">DEH80_15215</name>
</gene>
<evidence type="ECO:0000313" key="2">
    <source>
        <dbReference type="EMBL" id="PWN54934.1"/>
    </source>
</evidence>
<reference evidence="2 3" key="1">
    <citation type="submission" date="2018-05" db="EMBL/GenBank/DDBJ databases">
        <title>Abyssibacter profundi OUC007T gen. nov., sp. nov, a marine bacterium isolated from seawater of the Mariana Trench.</title>
        <authorList>
            <person name="Zhou S."/>
        </authorList>
    </citation>
    <scope>NUCLEOTIDE SEQUENCE [LARGE SCALE GENOMIC DNA]</scope>
    <source>
        <strain evidence="2 3">OUC007</strain>
    </source>
</reference>
<feature type="region of interest" description="Disordered" evidence="1">
    <location>
        <begin position="1"/>
        <end position="57"/>
    </location>
</feature>